<evidence type="ECO:0000313" key="3">
    <source>
        <dbReference type="EMBL" id="MPC33396.1"/>
    </source>
</evidence>
<dbReference type="Proteomes" id="UP000324222">
    <property type="component" value="Unassembled WGS sequence"/>
</dbReference>
<dbReference type="PANTHER" id="PTHR18966">
    <property type="entry name" value="IONOTROPIC GLUTAMATE RECEPTOR"/>
    <property type="match status" value="1"/>
</dbReference>
<dbReference type="Gene3D" id="3.40.190.10">
    <property type="entry name" value="Periplasmic binding protein-like II"/>
    <property type="match status" value="2"/>
</dbReference>
<dbReference type="InterPro" id="IPR015683">
    <property type="entry name" value="Ionotropic_Glu_rcpt"/>
</dbReference>
<organism evidence="3 4">
    <name type="scientific">Portunus trituberculatus</name>
    <name type="common">Swimming crab</name>
    <name type="synonym">Neptunus trituberculatus</name>
    <dbReference type="NCBI Taxonomy" id="210409"/>
    <lineage>
        <taxon>Eukaryota</taxon>
        <taxon>Metazoa</taxon>
        <taxon>Ecdysozoa</taxon>
        <taxon>Arthropoda</taxon>
        <taxon>Crustacea</taxon>
        <taxon>Multicrustacea</taxon>
        <taxon>Malacostraca</taxon>
        <taxon>Eumalacostraca</taxon>
        <taxon>Eucarida</taxon>
        <taxon>Decapoda</taxon>
        <taxon>Pleocyemata</taxon>
        <taxon>Brachyura</taxon>
        <taxon>Eubrachyura</taxon>
        <taxon>Portunoidea</taxon>
        <taxon>Portunidae</taxon>
        <taxon>Portuninae</taxon>
        <taxon>Portunus</taxon>
    </lineage>
</organism>
<keyword evidence="2" id="KW-0732">Signal</keyword>
<dbReference type="AlphaFoldDB" id="A0A5B7EJM1"/>
<name>A0A5B7EJM1_PORTR</name>
<evidence type="ECO:0000256" key="1">
    <source>
        <dbReference type="SAM" id="Phobius"/>
    </source>
</evidence>
<sequence length="261" mass="29066">MTIFTARFHHHHCAILLSPILSLSSPFCYSTISPTFSYILPTFSSPHSFLYHHHHHHHHLPPLSQCLPTNNTLPPTNPTGSPYTSAISGAILALQESSTIELLKRKWWSNRKEEKKCSTYKGKLDEAILTLQENGTLHILKEKWFKQKRGGGKCKEEAGGSSMASELNLSNVGGVFVVLMGGMGLALVVAIGEFLLECWDIAKEDQIPLMKVLSNELRFVFKCRGSSKPVRKKASESEAASTSNNIYGSDVYNYTNKNNFT</sequence>
<evidence type="ECO:0000256" key="2">
    <source>
        <dbReference type="SAM" id="SignalP"/>
    </source>
</evidence>
<feature type="chain" id="PRO_5022667253" evidence="2">
    <location>
        <begin position="25"/>
        <end position="261"/>
    </location>
</feature>
<keyword evidence="1" id="KW-0812">Transmembrane</keyword>
<feature type="signal peptide" evidence="2">
    <location>
        <begin position="1"/>
        <end position="24"/>
    </location>
</feature>
<feature type="transmembrane region" description="Helical" evidence="1">
    <location>
        <begin position="172"/>
        <end position="196"/>
    </location>
</feature>
<comment type="caution">
    <text evidence="3">The sequence shown here is derived from an EMBL/GenBank/DDBJ whole genome shotgun (WGS) entry which is preliminary data.</text>
</comment>
<proteinExistence type="predicted"/>
<protein>
    <submittedName>
        <fullName evidence="3">Glutamate receptor ionotropic, kainate 2</fullName>
    </submittedName>
</protein>
<accession>A0A5B7EJM1</accession>
<keyword evidence="4" id="KW-1185">Reference proteome</keyword>
<keyword evidence="3" id="KW-0675">Receptor</keyword>
<keyword evidence="1" id="KW-1133">Transmembrane helix</keyword>
<evidence type="ECO:0000313" key="4">
    <source>
        <dbReference type="Proteomes" id="UP000324222"/>
    </source>
</evidence>
<reference evidence="3 4" key="1">
    <citation type="submission" date="2019-05" db="EMBL/GenBank/DDBJ databases">
        <title>Another draft genome of Portunus trituberculatus and its Hox gene families provides insights of decapod evolution.</title>
        <authorList>
            <person name="Jeong J.-H."/>
            <person name="Song I."/>
            <person name="Kim S."/>
            <person name="Choi T."/>
            <person name="Kim D."/>
            <person name="Ryu S."/>
            <person name="Kim W."/>
        </authorList>
    </citation>
    <scope>NUCLEOTIDE SEQUENCE [LARGE SCALE GENOMIC DNA]</scope>
    <source>
        <tissue evidence="3">Muscle</tissue>
    </source>
</reference>
<dbReference type="OrthoDB" id="5984008at2759"/>
<gene>
    <name evidence="3" type="primary">grik2_1</name>
    <name evidence="3" type="ORF">E2C01_026745</name>
</gene>
<keyword evidence="1" id="KW-0472">Membrane</keyword>
<dbReference type="EMBL" id="VSRR010002827">
    <property type="protein sequence ID" value="MPC33396.1"/>
    <property type="molecule type" value="Genomic_DNA"/>
</dbReference>